<proteinExistence type="predicted"/>
<keyword evidence="3" id="KW-1185">Reference proteome</keyword>
<organism evidence="2 3">
    <name type="scientific">Petrolisthes manimaculis</name>
    <dbReference type="NCBI Taxonomy" id="1843537"/>
    <lineage>
        <taxon>Eukaryota</taxon>
        <taxon>Metazoa</taxon>
        <taxon>Ecdysozoa</taxon>
        <taxon>Arthropoda</taxon>
        <taxon>Crustacea</taxon>
        <taxon>Multicrustacea</taxon>
        <taxon>Malacostraca</taxon>
        <taxon>Eumalacostraca</taxon>
        <taxon>Eucarida</taxon>
        <taxon>Decapoda</taxon>
        <taxon>Pleocyemata</taxon>
        <taxon>Anomura</taxon>
        <taxon>Galatheoidea</taxon>
        <taxon>Porcellanidae</taxon>
        <taxon>Petrolisthes</taxon>
    </lineage>
</organism>
<reference evidence="2" key="1">
    <citation type="submission" date="2023-11" db="EMBL/GenBank/DDBJ databases">
        <title>Genome assemblies of two species of porcelain crab, Petrolisthes cinctipes and Petrolisthes manimaculis (Anomura: Porcellanidae).</title>
        <authorList>
            <person name="Angst P."/>
        </authorList>
    </citation>
    <scope>NUCLEOTIDE SEQUENCE</scope>
    <source>
        <strain evidence="2">PB745_02</strain>
        <tissue evidence="2">Gill</tissue>
    </source>
</reference>
<dbReference type="EMBL" id="JAWZYT010000156">
    <property type="protein sequence ID" value="KAK4327364.1"/>
    <property type="molecule type" value="Genomic_DNA"/>
</dbReference>
<gene>
    <name evidence="2" type="ORF">Pmani_002192</name>
</gene>
<evidence type="ECO:0000313" key="3">
    <source>
        <dbReference type="Proteomes" id="UP001292094"/>
    </source>
</evidence>
<dbReference type="AlphaFoldDB" id="A0AAE1UR97"/>
<keyword evidence="1" id="KW-0732">Signal</keyword>
<comment type="caution">
    <text evidence="2">The sequence shown here is derived from an EMBL/GenBank/DDBJ whole genome shotgun (WGS) entry which is preliminary data.</text>
</comment>
<evidence type="ECO:0000313" key="2">
    <source>
        <dbReference type="EMBL" id="KAK4327364.1"/>
    </source>
</evidence>
<dbReference type="Proteomes" id="UP001292094">
    <property type="component" value="Unassembled WGS sequence"/>
</dbReference>
<feature type="signal peptide" evidence="1">
    <location>
        <begin position="1"/>
        <end position="20"/>
    </location>
</feature>
<protein>
    <recommendedName>
        <fullName evidence="4">Secreted protein</fullName>
    </recommendedName>
</protein>
<feature type="chain" id="PRO_5041956663" description="Secreted protein" evidence="1">
    <location>
        <begin position="21"/>
        <end position="133"/>
    </location>
</feature>
<evidence type="ECO:0008006" key="4">
    <source>
        <dbReference type="Google" id="ProtNLM"/>
    </source>
</evidence>
<evidence type="ECO:0000256" key="1">
    <source>
        <dbReference type="SAM" id="SignalP"/>
    </source>
</evidence>
<dbReference type="PROSITE" id="PS51257">
    <property type="entry name" value="PROKAR_LIPOPROTEIN"/>
    <property type="match status" value="1"/>
</dbReference>
<accession>A0AAE1UR97</accession>
<name>A0AAE1UR97_9EUCA</name>
<sequence length="133" mass="15564">MKTHVLMLLVLSVACGSCWGVWLETFHDVGGDEWKVPEDTIHTLTFSLRFKFHRPHTHRSMVTEEAILEVTVVPDEEWKLDWVNRSVQFTGQEAMDEVNKSLRSLVLLGTNTSLFLPHQRRPPSWYQLYLTQR</sequence>